<dbReference type="EMBL" id="CM046116">
    <property type="protein sequence ID" value="KAI8421773.1"/>
    <property type="molecule type" value="Genomic_DNA"/>
</dbReference>
<reference evidence="1 2" key="1">
    <citation type="journal article" date="2022" name="Genome Biol. Evol.">
        <title>The Spruce Budworm Genome: Reconstructing the Evolutionary History of Antifreeze Proteins.</title>
        <authorList>
            <person name="Beliveau C."/>
            <person name="Gagne P."/>
            <person name="Picq S."/>
            <person name="Vernygora O."/>
            <person name="Keeling C.I."/>
            <person name="Pinkney K."/>
            <person name="Doucet D."/>
            <person name="Wen F."/>
            <person name="Johnston J.S."/>
            <person name="Maaroufi H."/>
            <person name="Boyle B."/>
            <person name="Laroche J."/>
            <person name="Dewar K."/>
            <person name="Juretic N."/>
            <person name="Blackburn G."/>
            <person name="Nisole A."/>
            <person name="Brunet B."/>
            <person name="Brandao M."/>
            <person name="Lumley L."/>
            <person name="Duan J."/>
            <person name="Quan G."/>
            <person name="Lucarotti C.J."/>
            <person name="Roe A.D."/>
            <person name="Sperling F.A.H."/>
            <person name="Levesque R.C."/>
            <person name="Cusson M."/>
        </authorList>
    </citation>
    <scope>NUCLEOTIDE SEQUENCE [LARGE SCALE GENOMIC DNA]</scope>
    <source>
        <strain evidence="1">Glfc:IPQL:Cfum</strain>
    </source>
</reference>
<gene>
    <name evidence="1" type="ORF">MSG28_009736</name>
</gene>
<name>A0ACC0JCC7_CHOFU</name>
<organism evidence="1 2">
    <name type="scientific">Choristoneura fumiferana</name>
    <name type="common">Spruce budworm moth</name>
    <name type="synonym">Archips fumiferana</name>
    <dbReference type="NCBI Taxonomy" id="7141"/>
    <lineage>
        <taxon>Eukaryota</taxon>
        <taxon>Metazoa</taxon>
        <taxon>Ecdysozoa</taxon>
        <taxon>Arthropoda</taxon>
        <taxon>Hexapoda</taxon>
        <taxon>Insecta</taxon>
        <taxon>Pterygota</taxon>
        <taxon>Neoptera</taxon>
        <taxon>Endopterygota</taxon>
        <taxon>Lepidoptera</taxon>
        <taxon>Glossata</taxon>
        <taxon>Ditrysia</taxon>
        <taxon>Tortricoidea</taxon>
        <taxon>Tortricidae</taxon>
        <taxon>Tortricinae</taxon>
        <taxon>Choristoneura</taxon>
    </lineage>
</organism>
<proteinExistence type="predicted"/>
<accession>A0ACC0JCC7</accession>
<evidence type="ECO:0000313" key="1">
    <source>
        <dbReference type="EMBL" id="KAI8421773.1"/>
    </source>
</evidence>
<comment type="caution">
    <text evidence="1">The sequence shown here is derived from an EMBL/GenBank/DDBJ whole genome shotgun (WGS) entry which is preliminary data.</text>
</comment>
<keyword evidence="2" id="KW-1185">Reference proteome</keyword>
<evidence type="ECO:0000313" key="2">
    <source>
        <dbReference type="Proteomes" id="UP001064048"/>
    </source>
</evidence>
<protein>
    <submittedName>
        <fullName evidence="1">Uncharacterized protein</fullName>
    </submittedName>
</protein>
<dbReference type="Proteomes" id="UP001064048">
    <property type="component" value="Chromosome 16"/>
</dbReference>
<sequence length="162" mass="18144">MGCIDPWIKRCLPTDGQRLMQQQIGGARAIMRFLCANETTALRREFLKEQNCWARVSPEWSNCVNELQAAVKDISDRAQLFTYFNRNGELCCARDDFISCVTHVGRLCSASAGNLLRRMAWVLAQDVAACSQPRAYCVAPRSSVTTPLLTALSTVLLYPPRL</sequence>